<accession>A0ABD3HXS9</accession>
<sequence>MQNRPTLFDLWREFRYFADVTDRKYLSHLEFFLETKAGRFFGAKKSDRRPILLSSLVEFEEEIKKVREDSLEDNPQEDNPTSFIFESFERRTAAKVKMGPCKPIAWPTTELKKFKPQIEDLGLGFLFWRWDYAAEPLMKEFATTKSDVALPHRGKPHEWTVEHYRKMLGRSKEQEEPGIVWDTMIQRLNMPEGVNPDDIFQEEKREGQELIQDQDICRPPSKGDCPRLQIKNYLPWCK</sequence>
<dbReference type="EMBL" id="JBJQOH010000002">
    <property type="protein sequence ID" value="KAL3696288.1"/>
    <property type="molecule type" value="Genomic_DNA"/>
</dbReference>
<gene>
    <name evidence="1" type="ORF">R1sor_010364</name>
</gene>
<keyword evidence="2" id="KW-1185">Reference proteome</keyword>
<evidence type="ECO:0000313" key="1">
    <source>
        <dbReference type="EMBL" id="KAL3696288.1"/>
    </source>
</evidence>
<reference evidence="1 2" key="1">
    <citation type="submission" date="2024-09" db="EMBL/GenBank/DDBJ databases">
        <title>Chromosome-scale assembly of Riccia sorocarpa.</title>
        <authorList>
            <person name="Paukszto L."/>
        </authorList>
    </citation>
    <scope>NUCLEOTIDE SEQUENCE [LARGE SCALE GENOMIC DNA]</scope>
    <source>
        <strain evidence="1">LP-2024</strain>
        <tissue evidence="1">Aerial parts of the thallus</tissue>
    </source>
</reference>
<dbReference type="AlphaFoldDB" id="A0ABD3HXS9"/>
<dbReference type="Proteomes" id="UP001633002">
    <property type="component" value="Unassembled WGS sequence"/>
</dbReference>
<evidence type="ECO:0000313" key="2">
    <source>
        <dbReference type="Proteomes" id="UP001633002"/>
    </source>
</evidence>
<organism evidence="1 2">
    <name type="scientific">Riccia sorocarpa</name>
    <dbReference type="NCBI Taxonomy" id="122646"/>
    <lineage>
        <taxon>Eukaryota</taxon>
        <taxon>Viridiplantae</taxon>
        <taxon>Streptophyta</taxon>
        <taxon>Embryophyta</taxon>
        <taxon>Marchantiophyta</taxon>
        <taxon>Marchantiopsida</taxon>
        <taxon>Marchantiidae</taxon>
        <taxon>Marchantiales</taxon>
        <taxon>Ricciaceae</taxon>
        <taxon>Riccia</taxon>
    </lineage>
</organism>
<proteinExistence type="predicted"/>
<name>A0ABD3HXS9_9MARC</name>
<comment type="caution">
    <text evidence="1">The sequence shown here is derived from an EMBL/GenBank/DDBJ whole genome shotgun (WGS) entry which is preliminary data.</text>
</comment>
<protein>
    <submittedName>
        <fullName evidence="1">Uncharacterized protein</fullName>
    </submittedName>
</protein>